<feature type="binding site" evidence="6">
    <location>
        <begin position="423"/>
        <end position="424"/>
    </location>
    <ligand>
        <name>S-adenosyl-L-methionine</name>
        <dbReference type="ChEBI" id="CHEBI:59789"/>
    </ligand>
</feature>
<dbReference type="Pfam" id="PF17285">
    <property type="entry name" value="PRMT5_TIM"/>
    <property type="match status" value="1"/>
</dbReference>
<evidence type="ECO:0000256" key="2">
    <source>
        <dbReference type="ARBA" id="ARBA00022679"/>
    </source>
</evidence>
<dbReference type="GO" id="GO:0005829">
    <property type="term" value="C:cytosol"/>
    <property type="evidence" value="ECO:0007669"/>
    <property type="project" value="TreeGrafter"/>
</dbReference>
<dbReference type="Gene3D" id="3.40.50.150">
    <property type="entry name" value="Vaccinia Virus protein VP39"/>
    <property type="match status" value="1"/>
</dbReference>
<feature type="active site" description="Proton donor/acceptor" evidence="5">
    <location>
        <position position="448"/>
    </location>
</feature>
<feature type="active site" description="Proton donor/acceptor" evidence="5">
    <location>
        <position position="439"/>
    </location>
</feature>
<protein>
    <recommendedName>
        <fullName evidence="4">Protein arginine N-methyltransferase</fullName>
    </recommendedName>
</protein>
<dbReference type="InterPro" id="IPR029063">
    <property type="entry name" value="SAM-dependent_MTases_sf"/>
</dbReference>
<dbReference type="InterPro" id="IPR035075">
    <property type="entry name" value="PRMT5"/>
</dbReference>
<dbReference type="Gene3D" id="2.70.160.11">
    <property type="entry name" value="Hnrnp arginine n-methyltransferase1"/>
    <property type="match status" value="1"/>
</dbReference>
<feature type="domain" description="PRMT5 TIM barrel" evidence="9">
    <location>
        <begin position="28"/>
        <end position="283"/>
    </location>
</feature>
<evidence type="ECO:0000256" key="5">
    <source>
        <dbReference type="PIRSR" id="PIRSR015894-1"/>
    </source>
</evidence>
<keyword evidence="2 4" id="KW-0808">Transferase</keyword>
<sequence>MGDRALVGLDLSFTSDLVSQYTSALSSGFSFVSFDLFHPKVFVPNCPELTTRHGIPSTRSDLVFQKDGKNITKCLVGKLSNYLDVDTELRWLRNMNEVTLQKQLHWGSHLGLPALSMRLNGPSSVNLARLLTTFIHDEYTPVKLWIIVPMCIDSEAPESHDTPVSEVTTQSGPEHSDSPWHWWMQLSSLASDITDALGVVLQIPKNLPDEPVIARWLSEPVCCLLLCTDVFLTNSKGFPVLPKSHQEVVRRFFKLNVQVLITGACRHDRGYVTYQQYVTWLWKNQSSPDVYELQSKGLEDQLQEPLQPLRDNLSSTTYSIFEMDGYKYTAYEQAIYKALVHRCTRLGPKGDDAKLESTPACQVVMVLGAGRGPLVNATLSASKRADCPVRVYVIEKNPNALYTLQDRMSHEWRGLDVHLICGDMRALDVPEKADIFVSELLGSFGDNELSPECLDGAQPHLKDDGISIPCSYTSYLTPIQSLQFYNETKRMRDPTNPSRTLIAQETPYVVRLRNCQILCEPQKVFTFVHPKPDLKESNSRYSICTFPIKNEAIVHGLAGYFEAVLFDDVTLSTHPQRHSPQMVSWFPLAIPLDRPQHVRAGEHVTVHLWRVVDSHHVWYEWALTEPRPSRIHNAAGQAYKIAL</sequence>
<dbReference type="InterPro" id="IPR035247">
    <property type="entry name" value="PRMT5_TIM"/>
</dbReference>
<dbReference type="GO" id="GO:0032259">
    <property type="term" value="P:methylation"/>
    <property type="evidence" value="ECO:0007669"/>
    <property type="project" value="UniProtKB-KW"/>
</dbReference>
<feature type="domain" description="PRMT5 oligomerisation" evidence="10">
    <location>
        <begin position="471"/>
        <end position="641"/>
    </location>
</feature>
<reference evidence="11" key="1">
    <citation type="submission" date="2019-03" db="EMBL/GenBank/DDBJ databases">
        <title>Improved annotation for the trematode Fasciola hepatica.</title>
        <authorList>
            <person name="Choi Y.-J."/>
            <person name="Martin J."/>
            <person name="Mitreva M."/>
        </authorList>
    </citation>
    <scope>NUCLEOTIDE SEQUENCE [LARGE SCALE GENOMIC DNA]</scope>
</reference>
<feature type="domain" description="PRMT5 arginine-N-methyltransferase" evidence="8">
    <location>
        <begin position="294"/>
        <end position="468"/>
    </location>
</feature>
<dbReference type="PIRSF" id="PIRSF015894">
    <property type="entry name" value="Skb1_MeTrfase"/>
    <property type="match status" value="1"/>
</dbReference>
<keyword evidence="1 4" id="KW-0489">Methyltransferase</keyword>
<dbReference type="InterPro" id="IPR025799">
    <property type="entry name" value="Arg_MeTrfase"/>
</dbReference>
<evidence type="ECO:0000259" key="10">
    <source>
        <dbReference type="Pfam" id="PF17286"/>
    </source>
</evidence>
<dbReference type="PANTHER" id="PTHR10738">
    <property type="entry name" value="PROTEIN ARGININE N-METHYLTRANSFERASE 5"/>
    <property type="match status" value="1"/>
</dbReference>
<gene>
    <name evidence="11" type="ORF">D915_007056</name>
</gene>
<proteinExistence type="inferred from homology"/>
<evidence type="ECO:0000259" key="9">
    <source>
        <dbReference type="Pfam" id="PF17285"/>
    </source>
</evidence>
<dbReference type="GO" id="GO:0005634">
    <property type="term" value="C:nucleus"/>
    <property type="evidence" value="ECO:0007669"/>
    <property type="project" value="TreeGrafter"/>
</dbReference>
<feature type="site" description="Critical for specifying symmetric addition of methyl groups" evidence="7">
    <location>
        <position position="321"/>
    </location>
</feature>
<dbReference type="Proteomes" id="UP000230066">
    <property type="component" value="Unassembled WGS sequence"/>
</dbReference>
<dbReference type="Pfam" id="PF05185">
    <property type="entry name" value="PRMT5"/>
    <property type="match status" value="1"/>
</dbReference>
<accession>A0A4E0RYV3</accession>
<dbReference type="InterPro" id="IPR007857">
    <property type="entry name" value="Arg_MeTrfase_PRMT5"/>
</dbReference>
<evidence type="ECO:0000313" key="12">
    <source>
        <dbReference type="Proteomes" id="UP000230066"/>
    </source>
</evidence>
<evidence type="ECO:0000259" key="8">
    <source>
        <dbReference type="Pfam" id="PF05185"/>
    </source>
</evidence>
<name>A0A4E0RYV3_FASHE</name>
<organism evidence="11 12">
    <name type="scientific">Fasciola hepatica</name>
    <name type="common">Liver fluke</name>
    <dbReference type="NCBI Taxonomy" id="6192"/>
    <lineage>
        <taxon>Eukaryota</taxon>
        <taxon>Metazoa</taxon>
        <taxon>Spiralia</taxon>
        <taxon>Lophotrochozoa</taxon>
        <taxon>Platyhelminthes</taxon>
        <taxon>Trematoda</taxon>
        <taxon>Digenea</taxon>
        <taxon>Plagiorchiida</taxon>
        <taxon>Echinostomata</taxon>
        <taxon>Echinostomatoidea</taxon>
        <taxon>Fasciolidae</taxon>
        <taxon>Fasciola</taxon>
    </lineage>
</organism>
<feature type="binding site" evidence="6">
    <location>
        <position position="395"/>
    </location>
    <ligand>
        <name>S-adenosyl-L-methionine</name>
        <dbReference type="ChEBI" id="CHEBI:59789"/>
    </ligand>
</feature>
<dbReference type="GO" id="GO:0006355">
    <property type="term" value="P:regulation of DNA-templated transcription"/>
    <property type="evidence" value="ECO:0007669"/>
    <property type="project" value="TreeGrafter"/>
</dbReference>
<dbReference type="AlphaFoldDB" id="A0A4E0RYV3"/>
<dbReference type="PANTHER" id="PTHR10738:SF0">
    <property type="entry name" value="PROTEIN ARGININE N-METHYLTRANSFERASE 5"/>
    <property type="match status" value="1"/>
</dbReference>
<dbReference type="PROSITE" id="PS51678">
    <property type="entry name" value="SAM_MT_PRMT"/>
    <property type="match status" value="1"/>
</dbReference>
<dbReference type="GO" id="GO:0016274">
    <property type="term" value="F:protein-arginine N-methyltransferase activity"/>
    <property type="evidence" value="ECO:0007669"/>
    <property type="project" value="InterPro"/>
</dbReference>
<evidence type="ECO:0000256" key="7">
    <source>
        <dbReference type="PIRSR" id="PIRSR015894-3"/>
    </source>
</evidence>
<keyword evidence="12" id="KW-1185">Reference proteome</keyword>
<evidence type="ECO:0000256" key="3">
    <source>
        <dbReference type="ARBA" id="ARBA00022691"/>
    </source>
</evidence>
<dbReference type="Gene3D" id="3.20.20.150">
    <property type="entry name" value="Divalent-metal-dependent TIM barrel enzymes"/>
    <property type="match status" value="1"/>
</dbReference>
<dbReference type="InterPro" id="IPR035248">
    <property type="entry name" value="PRMT5_C"/>
</dbReference>
<evidence type="ECO:0000256" key="4">
    <source>
        <dbReference type="PIRNR" id="PIRNR015894"/>
    </source>
</evidence>
<keyword evidence="3 4" id="KW-0949">S-adenosyl-L-methionine</keyword>
<feature type="binding site" evidence="6">
    <location>
        <begin position="327"/>
        <end position="328"/>
    </location>
    <ligand>
        <name>S-adenosyl-L-methionine</name>
        <dbReference type="ChEBI" id="CHEBI:59789"/>
    </ligand>
</feature>
<evidence type="ECO:0000256" key="6">
    <source>
        <dbReference type="PIRSR" id="PIRSR015894-2"/>
    </source>
</evidence>
<dbReference type="EMBL" id="JXXN02003142">
    <property type="protein sequence ID" value="THD21920.1"/>
    <property type="molecule type" value="Genomic_DNA"/>
</dbReference>
<dbReference type="Pfam" id="PF17286">
    <property type="entry name" value="PRMT5_C"/>
    <property type="match status" value="1"/>
</dbReference>
<feature type="binding site" evidence="6">
    <location>
        <position position="318"/>
    </location>
    <ligand>
        <name>S-adenosyl-L-methionine</name>
        <dbReference type="ChEBI" id="CHEBI:59789"/>
    </ligand>
</feature>
<dbReference type="SUPFAM" id="SSF53335">
    <property type="entry name" value="S-adenosyl-L-methionine-dependent methyltransferases"/>
    <property type="match status" value="1"/>
</dbReference>
<comment type="similarity">
    <text evidence="4">Belongs to the class I-like SAM-binding methyltransferase superfamily.</text>
</comment>
<evidence type="ECO:0000313" key="11">
    <source>
        <dbReference type="EMBL" id="THD21920.1"/>
    </source>
</evidence>
<evidence type="ECO:0000256" key="1">
    <source>
        <dbReference type="ARBA" id="ARBA00022603"/>
    </source>
</evidence>
<comment type="caution">
    <text evidence="11">The sequence shown here is derived from an EMBL/GenBank/DDBJ whole genome shotgun (WGS) entry which is preliminary data.</text>
</comment>